<name>A0A8S9RE40_BRACR</name>
<evidence type="ECO:0000313" key="3">
    <source>
        <dbReference type="Proteomes" id="UP000712600"/>
    </source>
</evidence>
<evidence type="ECO:0000313" key="2">
    <source>
        <dbReference type="EMBL" id="KAF3571254.1"/>
    </source>
</evidence>
<accession>A0A8S9RE40</accession>
<dbReference type="AlphaFoldDB" id="A0A8S9RE40"/>
<dbReference type="Proteomes" id="UP000712600">
    <property type="component" value="Unassembled WGS sequence"/>
</dbReference>
<gene>
    <name evidence="2" type="ORF">F2Q69_00059193</name>
</gene>
<sequence length="56" mass="6351">MSSSEDRCEVSKDKREAINSTEGKKGKSKPSLEGVYKDFEVEEAEDNSFTLRTLYT</sequence>
<reference evidence="2" key="1">
    <citation type="submission" date="2019-12" db="EMBL/GenBank/DDBJ databases">
        <title>Genome sequencing and annotation of Brassica cretica.</title>
        <authorList>
            <person name="Studholme D.J."/>
            <person name="Sarris P."/>
        </authorList>
    </citation>
    <scope>NUCLEOTIDE SEQUENCE</scope>
    <source>
        <strain evidence="2">PFS-109/04</strain>
        <tissue evidence="2">Leaf</tissue>
    </source>
</reference>
<evidence type="ECO:0000256" key="1">
    <source>
        <dbReference type="SAM" id="MobiDB-lite"/>
    </source>
</evidence>
<feature type="compositionally biased region" description="Basic and acidic residues" evidence="1">
    <location>
        <begin position="1"/>
        <end position="25"/>
    </location>
</feature>
<comment type="caution">
    <text evidence="2">The sequence shown here is derived from an EMBL/GenBank/DDBJ whole genome shotgun (WGS) entry which is preliminary data.</text>
</comment>
<dbReference type="EMBL" id="QGKX02000095">
    <property type="protein sequence ID" value="KAF3571254.1"/>
    <property type="molecule type" value="Genomic_DNA"/>
</dbReference>
<protein>
    <submittedName>
        <fullName evidence="2">Uncharacterized protein</fullName>
    </submittedName>
</protein>
<feature type="region of interest" description="Disordered" evidence="1">
    <location>
        <begin position="1"/>
        <end position="34"/>
    </location>
</feature>
<proteinExistence type="predicted"/>
<organism evidence="2 3">
    <name type="scientific">Brassica cretica</name>
    <name type="common">Mustard</name>
    <dbReference type="NCBI Taxonomy" id="69181"/>
    <lineage>
        <taxon>Eukaryota</taxon>
        <taxon>Viridiplantae</taxon>
        <taxon>Streptophyta</taxon>
        <taxon>Embryophyta</taxon>
        <taxon>Tracheophyta</taxon>
        <taxon>Spermatophyta</taxon>
        <taxon>Magnoliopsida</taxon>
        <taxon>eudicotyledons</taxon>
        <taxon>Gunneridae</taxon>
        <taxon>Pentapetalae</taxon>
        <taxon>rosids</taxon>
        <taxon>malvids</taxon>
        <taxon>Brassicales</taxon>
        <taxon>Brassicaceae</taxon>
        <taxon>Brassiceae</taxon>
        <taxon>Brassica</taxon>
    </lineage>
</organism>